<sequence length="60" mass="6550">MPPKKSSAAAAGGKKKSSPYNVFMKEELAKLKSDPRPHKEKFKAVAALWAKSPKNPKNAK</sequence>
<keyword evidence="3" id="KW-1185">Reference proteome</keyword>
<dbReference type="EMBL" id="KZ819637">
    <property type="protein sequence ID" value="PWN89207.1"/>
    <property type="molecule type" value="Genomic_DNA"/>
</dbReference>
<proteinExistence type="predicted"/>
<gene>
    <name evidence="2" type="ORF">FA10DRAFT_267791</name>
</gene>
<evidence type="ECO:0000313" key="2">
    <source>
        <dbReference type="EMBL" id="PWN89207.1"/>
    </source>
</evidence>
<dbReference type="InterPro" id="IPR056775">
    <property type="entry name" value="YABBY_C"/>
</dbReference>
<dbReference type="OrthoDB" id="667577at2759"/>
<accession>A0A316YIF2</accession>
<dbReference type="SUPFAM" id="SSF47095">
    <property type="entry name" value="HMG-box"/>
    <property type="match status" value="1"/>
</dbReference>
<reference evidence="2 3" key="1">
    <citation type="journal article" date="2018" name="Mol. Biol. Evol.">
        <title>Broad Genomic Sampling Reveals a Smut Pathogenic Ancestry of the Fungal Clade Ustilaginomycotina.</title>
        <authorList>
            <person name="Kijpornyongpan T."/>
            <person name="Mondo S.J."/>
            <person name="Barry K."/>
            <person name="Sandor L."/>
            <person name="Lee J."/>
            <person name="Lipzen A."/>
            <person name="Pangilinan J."/>
            <person name="LaButti K."/>
            <person name="Hainaut M."/>
            <person name="Henrissat B."/>
            <person name="Grigoriev I.V."/>
            <person name="Spatafora J.W."/>
            <person name="Aime M.C."/>
        </authorList>
    </citation>
    <scope>NUCLEOTIDE SEQUENCE [LARGE SCALE GENOMIC DNA]</scope>
    <source>
        <strain evidence="2 3">MCA 4198</strain>
    </source>
</reference>
<evidence type="ECO:0000313" key="3">
    <source>
        <dbReference type="Proteomes" id="UP000245768"/>
    </source>
</evidence>
<name>A0A316YIF2_9BASI</name>
<feature type="domain" description="YABBY protein C-terminal" evidence="1">
    <location>
        <begin position="16"/>
        <end position="56"/>
    </location>
</feature>
<dbReference type="RefSeq" id="XP_025376405.1">
    <property type="nucleotide sequence ID" value="XM_025522054.1"/>
</dbReference>
<dbReference type="InParanoid" id="A0A316YIF2"/>
<dbReference type="Proteomes" id="UP000245768">
    <property type="component" value="Unassembled WGS sequence"/>
</dbReference>
<organism evidence="2 3">
    <name type="scientific">Acaromyces ingoldii</name>
    <dbReference type="NCBI Taxonomy" id="215250"/>
    <lineage>
        <taxon>Eukaryota</taxon>
        <taxon>Fungi</taxon>
        <taxon>Dikarya</taxon>
        <taxon>Basidiomycota</taxon>
        <taxon>Ustilaginomycotina</taxon>
        <taxon>Exobasidiomycetes</taxon>
        <taxon>Exobasidiales</taxon>
        <taxon>Cryptobasidiaceae</taxon>
        <taxon>Acaromyces</taxon>
    </lineage>
</organism>
<dbReference type="GeneID" id="37043970"/>
<dbReference type="AlphaFoldDB" id="A0A316YIF2"/>
<dbReference type="InterPro" id="IPR036910">
    <property type="entry name" value="HMG_box_dom_sf"/>
</dbReference>
<dbReference type="Gene3D" id="1.10.30.10">
    <property type="entry name" value="High mobility group box domain"/>
    <property type="match status" value="1"/>
</dbReference>
<evidence type="ECO:0000259" key="1">
    <source>
        <dbReference type="Pfam" id="PF04690"/>
    </source>
</evidence>
<dbReference type="Pfam" id="PF04690">
    <property type="entry name" value="YABBY"/>
    <property type="match status" value="1"/>
</dbReference>
<protein>
    <recommendedName>
        <fullName evidence="1">YABBY protein C-terminal domain-containing protein</fullName>
    </recommendedName>
</protein>